<protein>
    <submittedName>
        <fullName evidence="3">Uncharacterized protein</fullName>
    </submittedName>
</protein>
<name>A0A367L476_9HYPO</name>
<dbReference type="OrthoDB" id="4927092at2759"/>
<feature type="region of interest" description="Disordered" evidence="1">
    <location>
        <begin position="211"/>
        <end position="252"/>
    </location>
</feature>
<evidence type="ECO:0000313" key="3">
    <source>
        <dbReference type="EMBL" id="RCI09243.1"/>
    </source>
</evidence>
<dbReference type="EMBL" id="LKCN02000016">
    <property type="protein sequence ID" value="RCI09243.1"/>
    <property type="molecule type" value="Genomic_DNA"/>
</dbReference>
<evidence type="ECO:0000256" key="2">
    <source>
        <dbReference type="SAM" id="SignalP"/>
    </source>
</evidence>
<evidence type="ECO:0000256" key="1">
    <source>
        <dbReference type="SAM" id="MobiDB-lite"/>
    </source>
</evidence>
<feature type="signal peptide" evidence="2">
    <location>
        <begin position="1"/>
        <end position="17"/>
    </location>
</feature>
<sequence length="252" mass="28380">MRATLAILAALAGTAIATPVAEPTSFIKPQVLDKCPPHLSCMEFCQDKEFVSSDRKVDFGSCFVADDKVYCSQYNATNNEKMRSRHFDCTSENLVDAANNQASLGSSAHNVSDHGLSRPARSVENSVRDHATNERPPEDRERQKRAIEEIEARFKSSVDDHIKGLGAPCDKKTGMCDVRINASVLRDIMKNCDDKVGVFGYQKCFLDPKDMKKKKKKKNKKKKMMLEEKKKKKKMLEEKKEEEVPTEDGMSI</sequence>
<comment type="caution">
    <text evidence="3">The sequence shown here is derived from an EMBL/GenBank/DDBJ whole genome shotgun (WGS) entry which is preliminary data.</text>
</comment>
<proteinExistence type="predicted"/>
<feature type="compositionally biased region" description="Basic residues" evidence="1">
    <location>
        <begin position="211"/>
        <end position="223"/>
    </location>
</feature>
<gene>
    <name evidence="3" type="ORF">L249_1534</name>
</gene>
<dbReference type="Proteomes" id="UP000253664">
    <property type="component" value="Unassembled WGS sequence"/>
</dbReference>
<feature type="compositionally biased region" description="Basic and acidic residues" evidence="1">
    <location>
        <begin position="126"/>
        <end position="143"/>
    </location>
</feature>
<feature type="compositionally biased region" description="Basic and acidic residues" evidence="1">
    <location>
        <begin position="224"/>
        <end position="243"/>
    </location>
</feature>
<feature type="region of interest" description="Disordered" evidence="1">
    <location>
        <begin position="104"/>
        <end position="143"/>
    </location>
</feature>
<accession>A0A367L476</accession>
<reference evidence="3 4" key="1">
    <citation type="journal article" date="2015" name="BMC Genomics">
        <title>Insights from the genome of Ophiocordyceps polyrhachis-furcata to pathogenicity and host specificity in insect fungi.</title>
        <authorList>
            <person name="Wichadakul D."/>
            <person name="Kobmoo N."/>
            <person name="Ingsriswang S."/>
            <person name="Tangphatsornruang S."/>
            <person name="Chantasingh D."/>
            <person name="Luangsa-ard J.J."/>
            <person name="Eurwilaichitr L."/>
        </authorList>
    </citation>
    <scope>NUCLEOTIDE SEQUENCE [LARGE SCALE GENOMIC DNA]</scope>
    <source>
        <strain evidence="3 4">BCC 54312</strain>
    </source>
</reference>
<feature type="chain" id="PRO_5016950450" evidence="2">
    <location>
        <begin position="18"/>
        <end position="252"/>
    </location>
</feature>
<keyword evidence="4" id="KW-1185">Reference proteome</keyword>
<keyword evidence="2" id="KW-0732">Signal</keyword>
<organism evidence="3 4">
    <name type="scientific">Ophiocordyceps polyrhachis-furcata BCC 54312</name>
    <dbReference type="NCBI Taxonomy" id="1330021"/>
    <lineage>
        <taxon>Eukaryota</taxon>
        <taxon>Fungi</taxon>
        <taxon>Dikarya</taxon>
        <taxon>Ascomycota</taxon>
        <taxon>Pezizomycotina</taxon>
        <taxon>Sordariomycetes</taxon>
        <taxon>Hypocreomycetidae</taxon>
        <taxon>Hypocreales</taxon>
        <taxon>Ophiocordycipitaceae</taxon>
        <taxon>Ophiocordyceps</taxon>
    </lineage>
</organism>
<dbReference type="AlphaFoldDB" id="A0A367L476"/>
<evidence type="ECO:0000313" key="4">
    <source>
        <dbReference type="Proteomes" id="UP000253664"/>
    </source>
</evidence>